<evidence type="ECO:0000256" key="2">
    <source>
        <dbReference type="SAM" id="SignalP"/>
    </source>
</evidence>
<protein>
    <recommendedName>
        <fullName evidence="5">Fibronectin type-III domain-containing protein</fullName>
    </recommendedName>
</protein>
<keyword evidence="4" id="KW-1185">Reference proteome</keyword>
<dbReference type="InterPro" id="IPR036116">
    <property type="entry name" value="FN3_sf"/>
</dbReference>
<evidence type="ECO:0000313" key="4">
    <source>
        <dbReference type="Proteomes" id="UP000180253"/>
    </source>
</evidence>
<dbReference type="EMBL" id="MNAN01000025">
    <property type="protein sequence ID" value="OHU96907.1"/>
    <property type="molecule type" value="Genomic_DNA"/>
</dbReference>
<accession>A0A1S1NBV6</accession>
<keyword evidence="2" id="KW-0732">Signal</keyword>
<feature type="compositionally biased region" description="Polar residues" evidence="1">
    <location>
        <begin position="539"/>
        <end position="548"/>
    </location>
</feature>
<dbReference type="OrthoDB" id="5903218at2"/>
<dbReference type="SUPFAM" id="SSF49265">
    <property type="entry name" value="Fibronectin type III"/>
    <property type="match status" value="3"/>
</dbReference>
<evidence type="ECO:0008006" key="5">
    <source>
        <dbReference type="Google" id="ProtNLM"/>
    </source>
</evidence>
<dbReference type="AlphaFoldDB" id="A0A1S1NBV6"/>
<dbReference type="InterPro" id="IPR013783">
    <property type="entry name" value="Ig-like_fold"/>
</dbReference>
<feature type="chain" id="PRO_5010189226" description="Fibronectin type-III domain-containing protein" evidence="2">
    <location>
        <begin position="24"/>
        <end position="1158"/>
    </location>
</feature>
<sequence length="1158" mass="126665">MNFMRTNFYLFIVFLLYSFNTYASTPSTPSFLDNGQPYHIFRGTYTYRWNSISNATRYEVEKTIDGSTSRHSLGLSTSYSETFTRTLTYVARIRACNRSGCSPWSANEVNIVRPYTKPNDTAVSAPSSSSTGRYTLTWSQPWGHGINSYRLERSMNGTSNWIVLSTANTRSYSESVSSSGTYNYRVMVCNVDNRCSNYSRIATVNVDILTPPTTPAFLDNGQPYHILRGTYTYRFSSVSKATHYEVEKSYDGSKSIVNLGSSTSYSETFTRTLTYVARIRACNAAGCSAWSANEVNIVRPYTKPNDTAITAPSSSSTGQYTLTWKQPWGHGITKYQLERSIGSTNNWQVISTRNALSYSENVTSSNTYYYRAIVCNIDNLCSNYSQIVSVNVSIAHKPVTPVTKPNFHGDLYYPINTSVSFCIHDQRSGDPATQYKIHTAAEGDSLAYSHTINRAQSCTPTSKSFGTLKRYNIAYQACNSAGCSAMSPTERIVIFDKPHTPTVTMSQSQVTTGENVSATINVGAGTIWSGAFYKASHTTPSGTTTQSEQRFDNGHPATNWDSPALTQAGNHTFSFVTCNKTAAYCSQSATYTVKVQGETPSVTFIDSSLGGFVFNEGESLRTTTAEAVNRVEYKQPNGTWTQASASNGYYSIPLTGLEIGKHSISARAVSTSGQVSRITTQDITIAPISANESTVNLSDFNILVKRPHEACLPNTNNAYDQNDKALSLALEVSGKLGKKLALPAGKLCVSTHFNITQPTVLIGSAIASTHLTYACQTSASLACASTPLISVNANLQLIGMTISHEENSEAKKELISSISKISNPTRAQLNELAVTHVGNITDIDGLSVGNSDINLTLSSVRLGGFKHGIIANSLSSASRVNIYNTEIVYIETGIKLQAAIPSQVVQLSAERLLVQRIIDGTFVDLHNINSKFDTFNIQASFHAAQTFDAIRGVKSSSDNGSSTLSVSNFYSEFVHNVFSLSNLKQADLSNLYNQGRDYNKPYRLGNSMFDINNVSTLNIEGNAGKHHWDHMWNVRGDSTVNEFTDQRASAAESSMEQGALITKPLFSLEKTFSNIQGAVTLLSKKQLFKENMLKVELRYADKRKEVLVYTSSASSSAQFTTSYDNGAGLSLSINSDRQLVLSASRALSNVTVVITQIH</sequence>
<dbReference type="RefSeq" id="WP_070990406.1">
    <property type="nucleotide sequence ID" value="NZ_CBCSHD010000020.1"/>
</dbReference>
<gene>
    <name evidence="3" type="ORF">BIW53_03360</name>
</gene>
<dbReference type="Gene3D" id="2.60.40.10">
    <property type="entry name" value="Immunoglobulins"/>
    <property type="match status" value="4"/>
</dbReference>
<feature type="region of interest" description="Disordered" evidence="1">
    <location>
        <begin position="539"/>
        <end position="561"/>
    </location>
</feature>
<dbReference type="STRING" id="327939.BIW53_03360"/>
<comment type="caution">
    <text evidence="3">The sequence shown here is derived from an EMBL/GenBank/DDBJ whole genome shotgun (WGS) entry which is preliminary data.</text>
</comment>
<feature type="signal peptide" evidence="2">
    <location>
        <begin position="1"/>
        <end position="23"/>
    </location>
</feature>
<name>A0A1S1NBV6_9GAMM</name>
<organism evidence="3 4">
    <name type="scientific">Pseudoalteromonas byunsanensis</name>
    <dbReference type="NCBI Taxonomy" id="327939"/>
    <lineage>
        <taxon>Bacteria</taxon>
        <taxon>Pseudomonadati</taxon>
        <taxon>Pseudomonadota</taxon>
        <taxon>Gammaproteobacteria</taxon>
        <taxon>Alteromonadales</taxon>
        <taxon>Pseudoalteromonadaceae</taxon>
        <taxon>Pseudoalteromonas</taxon>
    </lineage>
</organism>
<evidence type="ECO:0000256" key="1">
    <source>
        <dbReference type="SAM" id="MobiDB-lite"/>
    </source>
</evidence>
<evidence type="ECO:0000313" key="3">
    <source>
        <dbReference type="EMBL" id="OHU96907.1"/>
    </source>
</evidence>
<proteinExistence type="predicted"/>
<reference evidence="3 4" key="1">
    <citation type="submission" date="2016-10" db="EMBL/GenBank/DDBJ databases">
        <title>Pseudoalteromonas amylolytica sp. nov., isolated from the surface seawater.</title>
        <authorList>
            <person name="Wu Y.-H."/>
            <person name="Cheng H."/>
            <person name="Jin X.-B."/>
            <person name="Wang C.-S."/>
            <person name="Xu X.-W."/>
        </authorList>
    </citation>
    <scope>NUCLEOTIDE SEQUENCE [LARGE SCALE GENOMIC DNA]</scope>
    <source>
        <strain evidence="3 4">JCM 12483</strain>
    </source>
</reference>
<dbReference type="Proteomes" id="UP000180253">
    <property type="component" value="Unassembled WGS sequence"/>
</dbReference>